<dbReference type="AlphaFoldDB" id="A0A022RVT6"/>
<feature type="non-terminal residue" evidence="1">
    <location>
        <position position="130"/>
    </location>
</feature>
<dbReference type="Proteomes" id="UP000030748">
    <property type="component" value="Unassembled WGS sequence"/>
</dbReference>
<protein>
    <recommendedName>
        <fullName evidence="3">Serine aminopeptidase S33 domain-containing protein</fullName>
    </recommendedName>
</protein>
<name>A0A022RVT6_ERYGU</name>
<gene>
    <name evidence="1" type="ORF">MIMGU_mgv1a024275mg</name>
</gene>
<proteinExistence type="predicted"/>
<evidence type="ECO:0008006" key="3">
    <source>
        <dbReference type="Google" id="ProtNLM"/>
    </source>
</evidence>
<dbReference type="PANTHER" id="PTHR45763">
    <property type="entry name" value="HYDROLASE, ALPHA/BETA FOLD FAMILY PROTEIN, EXPRESSED-RELATED"/>
    <property type="match status" value="1"/>
</dbReference>
<dbReference type="eggNOG" id="ENOG502QS8H">
    <property type="taxonomic scope" value="Eukaryota"/>
</dbReference>
<dbReference type="InterPro" id="IPR029058">
    <property type="entry name" value="AB_hydrolase_fold"/>
</dbReference>
<dbReference type="EMBL" id="KI630265">
    <property type="protein sequence ID" value="EYU43050.1"/>
    <property type="molecule type" value="Genomic_DNA"/>
</dbReference>
<keyword evidence="2" id="KW-1185">Reference proteome</keyword>
<evidence type="ECO:0000313" key="1">
    <source>
        <dbReference type="EMBL" id="EYU43050.1"/>
    </source>
</evidence>
<sequence length="130" mass="14475">MFQGYPRKFYSFALWPSSQHVQLPPPNTCGSKNGSTVTVSRIQLKDGRHLAYKEYGLPKDNAKHKIVFVHGFDSCRHDASAITALLSTDFFSITLPNEIVESEGLYVVSFGIPGYGESDPKNTRTNTPHN</sequence>
<evidence type="ECO:0000313" key="2">
    <source>
        <dbReference type="Proteomes" id="UP000030748"/>
    </source>
</evidence>
<reference evidence="1 2" key="1">
    <citation type="journal article" date="2013" name="Proc. Natl. Acad. Sci. U.S.A.">
        <title>Fine-scale variation in meiotic recombination in Mimulus inferred from population shotgun sequencing.</title>
        <authorList>
            <person name="Hellsten U."/>
            <person name="Wright K.M."/>
            <person name="Jenkins J."/>
            <person name="Shu S."/>
            <person name="Yuan Y."/>
            <person name="Wessler S.R."/>
            <person name="Schmutz J."/>
            <person name="Willis J.H."/>
            <person name="Rokhsar D.S."/>
        </authorList>
    </citation>
    <scope>NUCLEOTIDE SEQUENCE [LARGE SCALE GENOMIC DNA]</scope>
    <source>
        <strain evidence="2">cv. DUN x IM62</strain>
    </source>
</reference>
<dbReference type="STRING" id="4155.A0A022RVT6"/>
<accession>A0A022RVT6</accession>
<dbReference type="SUPFAM" id="SSF53474">
    <property type="entry name" value="alpha/beta-Hydrolases"/>
    <property type="match status" value="1"/>
</dbReference>
<dbReference type="Gene3D" id="3.40.50.1820">
    <property type="entry name" value="alpha/beta hydrolase"/>
    <property type="match status" value="1"/>
</dbReference>
<organism evidence="1 2">
    <name type="scientific">Erythranthe guttata</name>
    <name type="common">Yellow monkey flower</name>
    <name type="synonym">Mimulus guttatus</name>
    <dbReference type="NCBI Taxonomy" id="4155"/>
    <lineage>
        <taxon>Eukaryota</taxon>
        <taxon>Viridiplantae</taxon>
        <taxon>Streptophyta</taxon>
        <taxon>Embryophyta</taxon>
        <taxon>Tracheophyta</taxon>
        <taxon>Spermatophyta</taxon>
        <taxon>Magnoliopsida</taxon>
        <taxon>eudicotyledons</taxon>
        <taxon>Gunneridae</taxon>
        <taxon>Pentapetalae</taxon>
        <taxon>asterids</taxon>
        <taxon>lamiids</taxon>
        <taxon>Lamiales</taxon>
        <taxon>Phrymaceae</taxon>
        <taxon>Erythranthe</taxon>
    </lineage>
</organism>
<dbReference type="PANTHER" id="PTHR45763:SF51">
    <property type="entry name" value="ALPHA_BETA-HYDROLASES SUPERFAMILY PROTEIN"/>
    <property type="match status" value="1"/>
</dbReference>